<dbReference type="Proteomes" id="UP000507470">
    <property type="component" value="Unassembled WGS sequence"/>
</dbReference>
<accession>A0A6J7ZVK3</accession>
<organism evidence="1 2">
    <name type="scientific">Mytilus coruscus</name>
    <name type="common">Sea mussel</name>
    <dbReference type="NCBI Taxonomy" id="42192"/>
    <lineage>
        <taxon>Eukaryota</taxon>
        <taxon>Metazoa</taxon>
        <taxon>Spiralia</taxon>
        <taxon>Lophotrochozoa</taxon>
        <taxon>Mollusca</taxon>
        <taxon>Bivalvia</taxon>
        <taxon>Autobranchia</taxon>
        <taxon>Pteriomorphia</taxon>
        <taxon>Mytilida</taxon>
        <taxon>Mytiloidea</taxon>
        <taxon>Mytilidae</taxon>
        <taxon>Mytilinae</taxon>
        <taxon>Mytilus</taxon>
    </lineage>
</organism>
<sequence>MPMVGHIKGSIHHIVGQKEKGNSAFKSASGSFLTIPAAVAGTLVAGPAGGAAAAVVASQAYDGIVTGIDTAVNGQRKDGRPRYYGSWDTWDKMGRGETTSGDEFDLLAGIVFDSLGGATGAKIGKGFRGYAKAVGRGIGDSIPGSNVVNRFRRPRCKRDSEYHLSHEEARFAGTHLKLDGGMTEIINSNWKNMSIADNLSSVISLFVILKLVLWNDKTEGTTAGNFVHIPPL</sequence>
<dbReference type="PANTHER" id="PTHR34494:SF1">
    <property type="entry name" value="PROTEIN CBG25024"/>
    <property type="match status" value="1"/>
</dbReference>
<dbReference type="AlphaFoldDB" id="A0A6J7ZVK3"/>
<keyword evidence="2" id="KW-1185">Reference proteome</keyword>
<evidence type="ECO:0000313" key="1">
    <source>
        <dbReference type="EMBL" id="CAC5357924.1"/>
    </source>
</evidence>
<gene>
    <name evidence="1" type="ORF">MCOR_1387</name>
</gene>
<proteinExistence type="predicted"/>
<protein>
    <submittedName>
        <fullName evidence="1">Uncharacterized protein</fullName>
    </submittedName>
</protein>
<dbReference type="EMBL" id="CACVKT020000270">
    <property type="protein sequence ID" value="CAC5357924.1"/>
    <property type="molecule type" value="Genomic_DNA"/>
</dbReference>
<dbReference type="PANTHER" id="PTHR34494">
    <property type="entry name" value="PROTEIN CBG25024"/>
    <property type="match status" value="1"/>
</dbReference>
<evidence type="ECO:0000313" key="2">
    <source>
        <dbReference type="Proteomes" id="UP000507470"/>
    </source>
</evidence>
<name>A0A6J7ZVK3_MYTCO</name>
<reference evidence="1 2" key="1">
    <citation type="submission" date="2020-06" db="EMBL/GenBank/DDBJ databases">
        <authorList>
            <person name="Li R."/>
            <person name="Bekaert M."/>
        </authorList>
    </citation>
    <scope>NUCLEOTIDE SEQUENCE [LARGE SCALE GENOMIC DNA]</scope>
    <source>
        <strain evidence="2">wild</strain>
    </source>
</reference>